<sequence length="578" mass="62977">MSIRTYDNKHKKRANLEVKTRIEALQEAVDAGRSWLDPELLTRCEQRLVAARHRVKLSLDHTVIVVAGTTGSGKSSLVNALAQHDVSPVSAHRPTTSVPRAVVWDATEEGRADAGDLLDWLGVREQHHFTGVDGQRRVVWPPWRPTPQTAEQGVGTVLGKRAFRRGLIVVDLPDVDSLAQEHRAIADPLMARADVVVWVTDPQKYADATFHRRLQALPHGTDIIVVLNHADRLTEDDAQACFADVQRVVRQTTSARVRVMMTSAVSGAGVRDVAAVLDLAASRRASMAATLNGQLRECGEEILSADPEGSGAAVSAAQVEELIDDLARALGVDRIADAVRRSALRHSHALTGWPLTSWVSTLRRDPLAAWGFVRHRDGERSMAGVGRGVSPVQRPLGVLDAGVRASISMAISDFVFDVSVGGPVRWREQVGAAVDGGYVGALDSAVSDGDVVSVQPASWWGVAVWVHRVFLLAMVVGLGWLSFLAVAAYLRLDVPNTPAWMGFPIPTIVTVAGVLGGVMFALLCRVLSMWYAQREARRVYRQLRSRVSGVVRVRVVEPVELWVDQRERCRVSALVAAR</sequence>
<dbReference type="RefSeq" id="WP_015771217.1">
    <property type="nucleotide sequence ID" value="NC_013174.1"/>
</dbReference>
<dbReference type="SUPFAM" id="SSF52540">
    <property type="entry name" value="P-loop containing nucleoside triphosphate hydrolases"/>
    <property type="match status" value="1"/>
</dbReference>
<feature type="transmembrane region" description="Helical" evidence="1">
    <location>
        <begin position="469"/>
        <end position="490"/>
    </location>
</feature>
<dbReference type="PANTHER" id="PTHR42698">
    <property type="entry name" value="GTPASE ERA"/>
    <property type="match status" value="1"/>
</dbReference>
<accession>C7R2W7</accession>
<dbReference type="Gene3D" id="3.40.50.300">
    <property type="entry name" value="P-loop containing nucleotide triphosphate hydrolases"/>
    <property type="match status" value="1"/>
</dbReference>
<feature type="transmembrane region" description="Helical" evidence="1">
    <location>
        <begin position="510"/>
        <end position="532"/>
    </location>
</feature>
<keyword evidence="1" id="KW-0472">Membrane</keyword>
<evidence type="ECO:0000256" key="1">
    <source>
        <dbReference type="SAM" id="Phobius"/>
    </source>
</evidence>
<dbReference type="Proteomes" id="UP000000628">
    <property type="component" value="Chromosome"/>
</dbReference>
<proteinExistence type="predicted"/>
<dbReference type="HOGENOM" id="CLU_016609_2_1_11"/>
<dbReference type="GO" id="GO:0043024">
    <property type="term" value="F:ribosomal small subunit binding"/>
    <property type="evidence" value="ECO:0007669"/>
    <property type="project" value="TreeGrafter"/>
</dbReference>
<evidence type="ECO:0000313" key="3">
    <source>
        <dbReference type="EMBL" id="ACV08589.1"/>
    </source>
</evidence>
<evidence type="ECO:0000259" key="2">
    <source>
        <dbReference type="Pfam" id="PF00350"/>
    </source>
</evidence>
<dbReference type="GO" id="GO:0019843">
    <property type="term" value="F:rRNA binding"/>
    <property type="evidence" value="ECO:0007669"/>
    <property type="project" value="TreeGrafter"/>
</dbReference>
<keyword evidence="4" id="KW-1185">Reference proteome</keyword>
<dbReference type="InterPro" id="IPR045063">
    <property type="entry name" value="Dynamin_N"/>
</dbReference>
<dbReference type="Pfam" id="PF00350">
    <property type="entry name" value="Dynamin_N"/>
    <property type="match status" value="1"/>
</dbReference>
<gene>
    <name evidence="3" type="ordered locus">Jden_0933</name>
</gene>
<dbReference type="EMBL" id="CP001706">
    <property type="protein sequence ID" value="ACV08589.1"/>
    <property type="molecule type" value="Genomic_DNA"/>
</dbReference>
<keyword evidence="1" id="KW-0812">Transmembrane</keyword>
<dbReference type="PANTHER" id="PTHR42698:SF1">
    <property type="entry name" value="GTPASE ERA, MITOCHONDRIAL"/>
    <property type="match status" value="1"/>
</dbReference>
<evidence type="ECO:0000313" key="4">
    <source>
        <dbReference type="Proteomes" id="UP000000628"/>
    </source>
</evidence>
<dbReference type="AlphaFoldDB" id="C7R2W7"/>
<reference evidence="3 4" key="1">
    <citation type="journal article" date="2009" name="Stand. Genomic Sci.">
        <title>Complete genome sequence of Jonesia denitrificans type strain (Prevot 55134).</title>
        <authorList>
            <person name="Pukall R."/>
            <person name="Gehrich-Schroter G."/>
            <person name="Lapidus A."/>
            <person name="Nolan M."/>
            <person name="Glavina Del Rio T."/>
            <person name="Lucas S."/>
            <person name="Chen F."/>
            <person name="Tice H."/>
            <person name="Pitluck S."/>
            <person name="Cheng J.F."/>
            <person name="Copeland A."/>
            <person name="Saunders E."/>
            <person name="Brettin T."/>
            <person name="Detter J.C."/>
            <person name="Bruce D."/>
            <person name="Goodwin L."/>
            <person name="Pati A."/>
            <person name="Ivanova N."/>
            <person name="Mavromatis K."/>
            <person name="Ovchinnikova G."/>
            <person name="Chen A."/>
            <person name="Palaniappan K."/>
            <person name="Land M."/>
            <person name="Hauser L."/>
            <person name="Chang Y.J."/>
            <person name="Jeffries C.D."/>
            <person name="Chain P."/>
            <person name="Goker M."/>
            <person name="Bristow J."/>
            <person name="Eisen J.A."/>
            <person name="Markowitz V."/>
            <person name="Hugenholtz P."/>
            <person name="Kyrpides N.C."/>
            <person name="Klenk H.P."/>
            <person name="Han C."/>
        </authorList>
    </citation>
    <scope>NUCLEOTIDE SEQUENCE [LARGE SCALE GENOMIC DNA]</scope>
    <source>
        <strain evidence="4">ATCC 14870 / DSM 20603 / BCRC 15368 / CIP 55.134 / JCM 11481 / NBRC 15587 / NCTC 10816 / Prevot 55134</strain>
    </source>
</reference>
<feature type="domain" description="Dynamin N-terminal" evidence="2">
    <location>
        <begin position="64"/>
        <end position="229"/>
    </location>
</feature>
<name>C7R2W7_JONDD</name>
<keyword evidence="1" id="KW-1133">Transmembrane helix</keyword>
<dbReference type="GO" id="GO:0005525">
    <property type="term" value="F:GTP binding"/>
    <property type="evidence" value="ECO:0007669"/>
    <property type="project" value="InterPro"/>
</dbReference>
<dbReference type="KEGG" id="jde:Jden_0933"/>
<dbReference type="InterPro" id="IPR027417">
    <property type="entry name" value="P-loop_NTPase"/>
</dbReference>
<dbReference type="eggNOG" id="COG0699">
    <property type="taxonomic scope" value="Bacteria"/>
</dbReference>
<dbReference type="GO" id="GO:0000028">
    <property type="term" value="P:ribosomal small subunit assembly"/>
    <property type="evidence" value="ECO:0007669"/>
    <property type="project" value="TreeGrafter"/>
</dbReference>
<organism evidence="3 4">
    <name type="scientific">Jonesia denitrificans (strain ATCC 14870 / DSM 20603 / BCRC 15368 / CIP 55.134 / JCM 11481 / NBRC 15587 / NCTC 10816 / Prevot 55134)</name>
    <name type="common">Listeria denitrificans</name>
    <dbReference type="NCBI Taxonomy" id="471856"/>
    <lineage>
        <taxon>Bacteria</taxon>
        <taxon>Bacillati</taxon>
        <taxon>Actinomycetota</taxon>
        <taxon>Actinomycetes</taxon>
        <taxon>Micrococcales</taxon>
        <taxon>Jonesiaceae</taxon>
        <taxon>Jonesia</taxon>
    </lineage>
</organism>
<dbReference type="STRING" id="471856.Jden_0933"/>
<dbReference type="InterPro" id="IPR005662">
    <property type="entry name" value="GTPase_Era-like"/>
</dbReference>
<dbReference type="GO" id="GO:0005829">
    <property type="term" value="C:cytosol"/>
    <property type="evidence" value="ECO:0007669"/>
    <property type="project" value="TreeGrafter"/>
</dbReference>
<protein>
    <recommendedName>
        <fullName evidence="2">Dynamin N-terminal domain-containing protein</fullName>
    </recommendedName>
</protein>